<dbReference type="STRING" id="683960.A0A1E3NVR4"/>
<feature type="region of interest" description="Disordered" evidence="1">
    <location>
        <begin position="88"/>
        <end position="127"/>
    </location>
</feature>
<dbReference type="EMBL" id="KV454214">
    <property type="protein sequence ID" value="ODQ57204.1"/>
    <property type="molecule type" value="Genomic_DNA"/>
</dbReference>
<feature type="region of interest" description="Disordered" evidence="1">
    <location>
        <begin position="1"/>
        <end position="43"/>
    </location>
</feature>
<reference evidence="2 3" key="1">
    <citation type="journal article" date="2016" name="Proc. Natl. Acad. Sci. U.S.A.">
        <title>Comparative genomics of biotechnologically important yeasts.</title>
        <authorList>
            <person name="Riley R."/>
            <person name="Haridas S."/>
            <person name="Wolfe K.H."/>
            <person name="Lopes M.R."/>
            <person name="Hittinger C.T."/>
            <person name="Goeker M."/>
            <person name="Salamov A.A."/>
            <person name="Wisecaver J.H."/>
            <person name="Long T.M."/>
            <person name="Calvey C.H."/>
            <person name="Aerts A.L."/>
            <person name="Barry K.W."/>
            <person name="Choi C."/>
            <person name="Clum A."/>
            <person name="Coughlan A.Y."/>
            <person name="Deshpande S."/>
            <person name="Douglass A.P."/>
            <person name="Hanson S.J."/>
            <person name="Klenk H.-P."/>
            <person name="LaButti K.M."/>
            <person name="Lapidus A."/>
            <person name="Lindquist E.A."/>
            <person name="Lipzen A.M."/>
            <person name="Meier-Kolthoff J.P."/>
            <person name="Ohm R.A."/>
            <person name="Otillar R.P."/>
            <person name="Pangilinan J.L."/>
            <person name="Peng Y."/>
            <person name="Rokas A."/>
            <person name="Rosa C.A."/>
            <person name="Scheuner C."/>
            <person name="Sibirny A.A."/>
            <person name="Slot J.C."/>
            <person name="Stielow J.B."/>
            <person name="Sun H."/>
            <person name="Kurtzman C.P."/>
            <person name="Blackwell M."/>
            <person name="Grigoriev I.V."/>
            <person name="Jeffries T.W."/>
        </authorList>
    </citation>
    <scope>NUCLEOTIDE SEQUENCE [LARGE SCALE GENOMIC DNA]</scope>
    <source>
        <strain evidence="3">ATCC 58044 / CBS 1984 / NCYC 433 / NRRL Y-366-8</strain>
    </source>
</reference>
<dbReference type="GO" id="GO:0044615">
    <property type="term" value="C:nuclear pore nuclear basket"/>
    <property type="evidence" value="ECO:0007669"/>
    <property type="project" value="InterPro"/>
</dbReference>
<dbReference type="GO" id="GO:0006607">
    <property type="term" value="P:NLS-bearing protein import into nucleus"/>
    <property type="evidence" value="ECO:0007669"/>
    <property type="project" value="TreeGrafter"/>
</dbReference>
<dbReference type="InterPro" id="IPR034432">
    <property type="entry name" value="Nup60"/>
</dbReference>
<dbReference type="AlphaFoldDB" id="A0A1E3NVR4"/>
<dbReference type="Proteomes" id="UP000094112">
    <property type="component" value="Unassembled WGS sequence"/>
</dbReference>
<name>A0A1E3NVR4_WICAA</name>
<keyword evidence="3" id="KW-1185">Reference proteome</keyword>
<dbReference type="OrthoDB" id="3981296at2759"/>
<proteinExistence type="predicted"/>
<feature type="compositionally biased region" description="Basic and acidic residues" evidence="1">
    <location>
        <begin position="215"/>
        <end position="237"/>
    </location>
</feature>
<dbReference type="RefSeq" id="XP_019036411.1">
    <property type="nucleotide sequence ID" value="XM_019186608.1"/>
</dbReference>
<feature type="compositionally biased region" description="Polar residues" evidence="1">
    <location>
        <begin position="367"/>
        <end position="384"/>
    </location>
</feature>
<organism evidence="2 3">
    <name type="scientific">Wickerhamomyces anomalus (strain ATCC 58044 / CBS 1984 / NCYC 433 / NRRL Y-366-8)</name>
    <name type="common">Yeast</name>
    <name type="synonym">Hansenula anomala</name>
    <dbReference type="NCBI Taxonomy" id="683960"/>
    <lineage>
        <taxon>Eukaryota</taxon>
        <taxon>Fungi</taxon>
        <taxon>Dikarya</taxon>
        <taxon>Ascomycota</taxon>
        <taxon>Saccharomycotina</taxon>
        <taxon>Saccharomycetes</taxon>
        <taxon>Phaffomycetales</taxon>
        <taxon>Wickerhamomycetaceae</taxon>
        <taxon>Wickerhamomyces</taxon>
    </lineage>
</organism>
<evidence type="ECO:0000256" key="1">
    <source>
        <dbReference type="SAM" id="MobiDB-lite"/>
    </source>
</evidence>
<dbReference type="GO" id="GO:0031990">
    <property type="term" value="P:mRNA export from nucleus in response to heat stress"/>
    <property type="evidence" value="ECO:0007669"/>
    <property type="project" value="TreeGrafter"/>
</dbReference>
<dbReference type="GeneID" id="30203854"/>
<feature type="compositionally biased region" description="Polar residues" evidence="1">
    <location>
        <begin position="1"/>
        <end position="14"/>
    </location>
</feature>
<dbReference type="GO" id="GO:0016973">
    <property type="term" value="P:poly(A)+ mRNA export from nucleus"/>
    <property type="evidence" value="ECO:0007669"/>
    <property type="project" value="TreeGrafter"/>
</dbReference>
<feature type="compositionally biased region" description="Polar residues" evidence="1">
    <location>
        <begin position="118"/>
        <end position="127"/>
    </location>
</feature>
<feature type="region of interest" description="Disordered" evidence="1">
    <location>
        <begin position="161"/>
        <end position="418"/>
    </location>
</feature>
<feature type="compositionally biased region" description="Basic residues" evidence="1">
    <location>
        <begin position="248"/>
        <end position="257"/>
    </location>
</feature>
<dbReference type="GO" id="GO:0008298">
    <property type="term" value="P:intracellular mRNA localization"/>
    <property type="evidence" value="ECO:0007669"/>
    <property type="project" value="TreeGrafter"/>
</dbReference>
<evidence type="ECO:0000313" key="3">
    <source>
        <dbReference type="Proteomes" id="UP000094112"/>
    </source>
</evidence>
<dbReference type="PANTHER" id="PTHR28284:SF1">
    <property type="entry name" value="NUCLEOPORIN NUP60"/>
    <property type="match status" value="1"/>
</dbReference>
<dbReference type="PANTHER" id="PTHR28284">
    <property type="entry name" value="NUCLEOPORIN NUP60"/>
    <property type="match status" value="1"/>
</dbReference>
<dbReference type="GO" id="GO:0034398">
    <property type="term" value="P:telomere tethering at nuclear periphery"/>
    <property type="evidence" value="ECO:0007669"/>
    <property type="project" value="TreeGrafter"/>
</dbReference>
<accession>A0A1E3NVR4</accession>
<evidence type="ECO:0000313" key="2">
    <source>
        <dbReference type="EMBL" id="ODQ57204.1"/>
    </source>
</evidence>
<feature type="compositionally biased region" description="Polar residues" evidence="1">
    <location>
        <begin position="88"/>
        <end position="107"/>
    </location>
</feature>
<sequence length="447" mass="50041">MFSPSAWLSENESTIGDDSDASFASELNSIPPSSIQQTPKNPIDEFHRMQHQKIKDSPNARLADFFAKKGTEPLSEIELEGVRALLEKSNSVQTSPKTPRNESFNSEDQIEILKPKNTESAVKNTPSFKATYNTTVSAENSFDNSVASSNITSSRKRRVFDFSGFPSPYRTSRLKESSFMLEEDKPEVSTEANVEPPKEEKKLSNTASALLSFIENHETTEESNEKKQDTQSKKKVDYSNPYATISTSHKKTKKPASRKPTAFEQLEKSLSAAPQPELPNINKYKPAKSSSLRESISLNDTTDQSVEEIEVDEPEQEALKPQVPSFSFKAPEPPKEQDKPPIPTENPSEPKPTFNSKPLFSFAPKPTTASFSPESTIQTENTQLQKRDTQISPRPKQFSFSGSVVNQDTRPPSSDFTFRFPNAEPLGYKSADINEQKVAHFKTYFTF</sequence>
<feature type="compositionally biased region" description="Acidic residues" evidence="1">
    <location>
        <begin position="305"/>
        <end position="316"/>
    </location>
</feature>
<gene>
    <name evidence="2" type="ORF">WICANDRAFT_97795</name>
</gene>
<feature type="compositionally biased region" description="Polar residues" evidence="1">
    <location>
        <begin position="288"/>
        <end position="304"/>
    </location>
</feature>
<feature type="compositionally biased region" description="Polar residues" evidence="1">
    <location>
        <begin position="398"/>
        <end position="416"/>
    </location>
</feature>
<feature type="compositionally biased region" description="Polar residues" evidence="1">
    <location>
        <begin position="25"/>
        <end position="40"/>
    </location>
</feature>
<protein>
    <submittedName>
        <fullName evidence="2">Uncharacterized protein</fullName>
    </submittedName>
</protein>
<dbReference type="GO" id="GO:0017056">
    <property type="term" value="F:structural constituent of nuclear pore"/>
    <property type="evidence" value="ECO:0007669"/>
    <property type="project" value="InterPro"/>
</dbReference>